<protein>
    <recommendedName>
        <fullName evidence="13">G-protein coupled receptors family 1 profile domain-containing protein</fullName>
    </recommendedName>
</protein>
<dbReference type="Proteomes" id="UP000663887">
    <property type="component" value="Unassembled WGS sequence"/>
</dbReference>
<feature type="transmembrane region" description="Helical" evidence="12">
    <location>
        <begin position="170"/>
        <end position="194"/>
    </location>
</feature>
<evidence type="ECO:0000256" key="1">
    <source>
        <dbReference type="ARBA" id="ARBA00004651"/>
    </source>
</evidence>
<evidence type="ECO:0000313" key="16">
    <source>
        <dbReference type="EMBL" id="CAF3759037.1"/>
    </source>
</evidence>
<feature type="transmembrane region" description="Helical" evidence="12">
    <location>
        <begin position="791"/>
        <end position="815"/>
    </location>
</feature>
<feature type="compositionally biased region" description="Polar residues" evidence="11">
    <location>
        <begin position="637"/>
        <end position="673"/>
    </location>
</feature>
<keyword evidence="6 12" id="KW-0472">Membrane</keyword>
<dbReference type="PROSITE" id="PS00237">
    <property type="entry name" value="G_PROTEIN_RECEP_F1_1"/>
    <property type="match status" value="1"/>
</dbReference>
<feature type="transmembrane region" description="Helical" evidence="12">
    <location>
        <begin position="121"/>
        <end position="142"/>
    </location>
</feature>
<keyword evidence="3 10" id="KW-0812">Transmembrane</keyword>
<feature type="domain" description="G-protein coupled receptors family 1 profile" evidence="13">
    <location>
        <begin position="70"/>
        <end position="270"/>
    </location>
</feature>
<evidence type="ECO:0000256" key="4">
    <source>
        <dbReference type="ARBA" id="ARBA00022989"/>
    </source>
</evidence>
<keyword evidence="5 10" id="KW-0297">G-protein coupled receptor</keyword>
<dbReference type="PRINTS" id="PR00237">
    <property type="entry name" value="GPCRRHODOPSN"/>
</dbReference>
<evidence type="ECO:0000256" key="2">
    <source>
        <dbReference type="ARBA" id="ARBA00022475"/>
    </source>
</evidence>
<organism evidence="14 18">
    <name type="scientific">Rotaria magnacalcarata</name>
    <dbReference type="NCBI Taxonomy" id="392030"/>
    <lineage>
        <taxon>Eukaryota</taxon>
        <taxon>Metazoa</taxon>
        <taxon>Spiralia</taxon>
        <taxon>Gnathifera</taxon>
        <taxon>Rotifera</taxon>
        <taxon>Eurotatoria</taxon>
        <taxon>Bdelloidea</taxon>
        <taxon>Philodinida</taxon>
        <taxon>Philodinidae</taxon>
        <taxon>Rotaria</taxon>
    </lineage>
</organism>
<evidence type="ECO:0000256" key="3">
    <source>
        <dbReference type="ARBA" id="ARBA00022692"/>
    </source>
</evidence>
<feature type="compositionally biased region" description="Low complexity" evidence="11">
    <location>
        <begin position="690"/>
        <end position="700"/>
    </location>
</feature>
<keyword evidence="9 10" id="KW-0807">Transducer</keyword>
<evidence type="ECO:0000313" key="14">
    <source>
        <dbReference type="EMBL" id="CAF1619377.1"/>
    </source>
</evidence>
<dbReference type="EMBL" id="CAJOBF010004012">
    <property type="protein sequence ID" value="CAF4120086.1"/>
    <property type="molecule type" value="Genomic_DNA"/>
</dbReference>
<dbReference type="SUPFAM" id="SSF81321">
    <property type="entry name" value="Family A G protein-coupled receptor-like"/>
    <property type="match status" value="2"/>
</dbReference>
<evidence type="ECO:0000313" key="18">
    <source>
        <dbReference type="Proteomes" id="UP000663855"/>
    </source>
</evidence>
<evidence type="ECO:0000259" key="13">
    <source>
        <dbReference type="PROSITE" id="PS50262"/>
    </source>
</evidence>
<feature type="domain" description="G-protein coupled receptors family 1 profile" evidence="13">
    <location>
        <begin position="757"/>
        <end position="846"/>
    </location>
</feature>
<reference evidence="14" key="1">
    <citation type="submission" date="2021-02" db="EMBL/GenBank/DDBJ databases">
        <authorList>
            <person name="Nowell W R."/>
        </authorList>
    </citation>
    <scope>NUCLEOTIDE SEQUENCE</scope>
</reference>
<proteinExistence type="inferred from homology"/>
<dbReference type="Proteomes" id="UP000663842">
    <property type="component" value="Unassembled WGS sequence"/>
</dbReference>
<dbReference type="GO" id="GO:0004930">
    <property type="term" value="F:G protein-coupled receptor activity"/>
    <property type="evidence" value="ECO:0007669"/>
    <property type="project" value="UniProtKB-KW"/>
</dbReference>
<keyword evidence="7" id="KW-1015">Disulfide bond</keyword>
<comment type="similarity">
    <text evidence="10">Belongs to the G-protein coupled receptor 1 family.</text>
</comment>
<comment type="subcellular location">
    <subcellularLocation>
        <location evidence="1">Cell membrane</location>
        <topology evidence="1">Multi-pass membrane protein</topology>
    </subcellularLocation>
</comment>
<name>A0A816C4P1_9BILA</name>
<dbReference type="GO" id="GO:0005886">
    <property type="term" value="C:plasma membrane"/>
    <property type="evidence" value="ECO:0007669"/>
    <property type="project" value="UniProtKB-SubCell"/>
</dbReference>
<gene>
    <name evidence="16" type="ORF">BYL167_LOCUS756</name>
    <name evidence="14" type="ORF">CJN711_LOCUS37674</name>
    <name evidence="17" type="ORF">UXM345_LOCUS23352</name>
    <name evidence="15" type="ORF">XDN619_LOCUS28737</name>
</gene>
<dbReference type="EMBL" id="CAJNOV010018393">
    <property type="protein sequence ID" value="CAF1619377.1"/>
    <property type="molecule type" value="Genomic_DNA"/>
</dbReference>
<accession>A0A816C4P1</accession>
<dbReference type="InterPro" id="IPR000276">
    <property type="entry name" value="GPCR_Rhodpsn"/>
</dbReference>
<keyword evidence="4 12" id="KW-1133">Transmembrane helix</keyword>
<dbReference type="SMART" id="SM01381">
    <property type="entry name" value="7TM_GPCR_Srsx"/>
    <property type="match status" value="1"/>
</dbReference>
<dbReference type="EMBL" id="CAJNRG010013770">
    <property type="protein sequence ID" value="CAF2151445.1"/>
    <property type="molecule type" value="Genomic_DNA"/>
</dbReference>
<evidence type="ECO:0000256" key="8">
    <source>
        <dbReference type="ARBA" id="ARBA00023170"/>
    </source>
</evidence>
<evidence type="ECO:0000256" key="12">
    <source>
        <dbReference type="SAM" id="Phobius"/>
    </source>
</evidence>
<evidence type="ECO:0000313" key="17">
    <source>
        <dbReference type="EMBL" id="CAF4120086.1"/>
    </source>
</evidence>
<dbReference type="AlphaFoldDB" id="A0A816C4P1"/>
<evidence type="ECO:0000256" key="11">
    <source>
        <dbReference type="SAM" id="MobiDB-lite"/>
    </source>
</evidence>
<dbReference type="Pfam" id="PF00001">
    <property type="entry name" value="7tm_1"/>
    <property type="match status" value="2"/>
</dbReference>
<keyword evidence="8 10" id="KW-0675">Receptor</keyword>
<evidence type="ECO:0000256" key="5">
    <source>
        <dbReference type="ARBA" id="ARBA00023040"/>
    </source>
</evidence>
<evidence type="ECO:0000256" key="7">
    <source>
        <dbReference type="ARBA" id="ARBA00023157"/>
    </source>
</evidence>
<evidence type="ECO:0000256" key="9">
    <source>
        <dbReference type="ARBA" id="ARBA00023224"/>
    </source>
</evidence>
<dbReference type="Gene3D" id="1.20.1070.10">
    <property type="entry name" value="Rhodopsin 7-helix transmembrane proteins"/>
    <property type="match status" value="2"/>
</dbReference>
<comment type="caution">
    <text evidence="14">The sequence shown here is derived from an EMBL/GenBank/DDBJ whole genome shotgun (WGS) entry which is preliminary data.</text>
</comment>
<feature type="region of interest" description="Disordered" evidence="11">
    <location>
        <begin position="637"/>
        <end position="700"/>
    </location>
</feature>
<dbReference type="PANTHER" id="PTHR24248:SF125">
    <property type="entry name" value="DOPAMINE D2-LIKE RECEPTOR"/>
    <property type="match status" value="1"/>
</dbReference>
<feature type="transmembrane region" description="Helical" evidence="12">
    <location>
        <begin position="827"/>
        <end position="849"/>
    </location>
</feature>
<evidence type="ECO:0000313" key="15">
    <source>
        <dbReference type="EMBL" id="CAF2151445.1"/>
    </source>
</evidence>
<dbReference type="PANTHER" id="PTHR24248">
    <property type="entry name" value="ADRENERGIC RECEPTOR-RELATED G-PROTEIN COUPLED RECEPTOR"/>
    <property type="match status" value="1"/>
</dbReference>
<evidence type="ECO:0000256" key="10">
    <source>
        <dbReference type="RuleBase" id="RU000688"/>
    </source>
</evidence>
<feature type="transmembrane region" description="Helical" evidence="12">
    <location>
        <begin position="214"/>
        <end position="234"/>
    </location>
</feature>
<sequence length="936" mass="106408">MLYPSSTSSSSSLTIVHPLSTKPFTVSSAIRWIINEKNSTTSDIETSQTFIQIMWYRFLLVIIIFVTAAGNLLVCLAIARERKLQNTTNYFLMSLAIADCLVAILVMPIGMISEVIGHFPLPHYACVIFATMDVLCCTSSIWHMSTMSMDRYFTIRFPFRYGRNKTRRIMFLKIIVVWTVSAAISSPVFILGIIDKKNVLSDGVCAPNNPPFKIYGSIFAFYIPFIIMITTYALTMRSLRNVLVSKEKYDRERRRKQTFRPLAQVVNQYVEIAEGLRRASLTNDQTILEAVITTATTNNNNNSNNSILNKALNAIKRTASPSDSRISLFSPNNTSVNLHQDNNSKDVINETTFNNELVHHNSQRLTISYSTSNGSKTRSYQQQPFTINTTVHRKDNDIDMSTLHEATEYSTSTSSSNDRSVVINNNNNNNITLMSTVNNEHQVLAIVDRINQAEMSDRRTSTINDVSLLEEEKSTSMLDTYSEIDISECGHMQLALSSFQNVALSHSKEPIFLRIPWKYCFKIIQSILQYYTFYFHYRLNPLSIEYSSNINEKSFKVHQSTSISSIDLILIKLQQSVSTQTTPLSASDYRNVHSNNVDEHCVHNSPKRRKFQFNKPVVSSSSFLTNSFRHLSTTLTRSIDNSSKSTSSPDQRSSAISSSHLIRQPYSSNYSSQKESEQEPFSVIEHRSRTSTSTSSSSLLHRTCGYGSRIFRHYHEPVRRQLGRYQSAHIMPNSCKTRQQHQTISSTTNTNSSDSSIMMLHFPTRLFSTVSHQRVRDTDLAAANERKALRVLMIIFGVFITLWTPFFIGTFISAICEQCRERFSSTVWFSITWLGYSSSMANPFIYTIFSDVFRRAFTNIILCRSTESSASAQISTKLSSPKYNVHRFINQNVSCRRSQNPDMSDAPTPMMLHRPRSVGGSDAKIYINQYASDTIR</sequence>
<feature type="transmembrane region" description="Helical" evidence="12">
    <location>
        <begin position="55"/>
        <end position="78"/>
    </location>
</feature>
<dbReference type="InterPro" id="IPR017452">
    <property type="entry name" value="GPCR_Rhodpsn_7TM"/>
</dbReference>
<dbReference type="EMBL" id="CAJOBH010000091">
    <property type="protein sequence ID" value="CAF3759037.1"/>
    <property type="molecule type" value="Genomic_DNA"/>
</dbReference>
<dbReference type="FunFam" id="1.20.1070.10:FF:000523">
    <property type="entry name" value="5-hydroxytryptamine receptor 2B"/>
    <property type="match status" value="1"/>
</dbReference>
<keyword evidence="2" id="KW-1003">Cell membrane</keyword>
<dbReference type="PROSITE" id="PS50262">
    <property type="entry name" value="G_PROTEIN_RECEP_F1_2"/>
    <property type="match status" value="2"/>
</dbReference>
<feature type="transmembrane region" description="Helical" evidence="12">
    <location>
        <begin position="90"/>
        <end position="109"/>
    </location>
</feature>
<dbReference type="Proteomes" id="UP000663855">
    <property type="component" value="Unassembled WGS sequence"/>
</dbReference>
<dbReference type="Proteomes" id="UP000681967">
    <property type="component" value="Unassembled WGS sequence"/>
</dbReference>
<evidence type="ECO:0000256" key="6">
    <source>
        <dbReference type="ARBA" id="ARBA00023136"/>
    </source>
</evidence>